<name>A0AAJ2UK32_9ACTN</name>
<protein>
    <submittedName>
        <fullName evidence="2">RNA-binding protein</fullName>
    </submittedName>
</protein>
<feature type="region of interest" description="Disordered" evidence="1">
    <location>
        <begin position="167"/>
        <end position="186"/>
    </location>
</feature>
<dbReference type="Proteomes" id="UP001273589">
    <property type="component" value="Unassembled WGS sequence"/>
</dbReference>
<gene>
    <name evidence="2" type="ORF">PV367_05110</name>
</gene>
<evidence type="ECO:0000313" key="2">
    <source>
        <dbReference type="EMBL" id="MDX3129196.1"/>
    </source>
</evidence>
<comment type="caution">
    <text evidence="2">The sequence shown here is derived from an EMBL/GenBank/DDBJ whole genome shotgun (WGS) entry which is preliminary data.</text>
</comment>
<dbReference type="AlphaFoldDB" id="A0AAJ2UK32"/>
<organism evidence="2 3">
    <name type="scientific">Streptomyces europaeiscabiei</name>
    <dbReference type="NCBI Taxonomy" id="146819"/>
    <lineage>
        <taxon>Bacteria</taxon>
        <taxon>Bacillati</taxon>
        <taxon>Actinomycetota</taxon>
        <taxon>Actinomycetes</taxon>
        <taxon>Kitasatosporales</taxon>
        <taxon>Streptomycetaceae</taxon>
        <taxon>Streptomyces</taxon>
    </lineage>
</organism>
<proteinExistence type="predicted"/>
<sequence length="345" mass="37266">MLAHVYRVTKYDPADRDEHGHYTGPEDTTSDHGEVEAAYLRAVAAFAADTGVDHLAIREPGVPSVAHFGAEPPVDGYGLDGLFPPARSATTGPNLPPGFHDGAQVPLRTGLELVRAMLRDNGAWCRLEAENVFAVHVGYDQYLYIGSNGPCEEALARTRELGLFPERRTSSPYDFDPETEGTDIPRPGDDDFWDGLGPAVASGRAGILEETFVEGAARWHHLTLDTIGSVRAGIAPRARLAVWPPLSSDIDAVLSSFPADGLVEGVWQDKDGRIHSAYYDDDAFPELASRISSASAAVLMSGYAGEDMPLYTAVMPDTDGVVRARWRTEPAAGDQGRQQLTSRSY</sequence>
<accession>A0AAJ2UK32</accession>
<evidence type="ECO:0000313" key="3">
    <source>
        <dbReference type="Proteomes" id="UP001273589"/>
    </source>
</evidence>
<dbReference type="EMBL" id="JARAWN010000018">
    <property type="protein sequence ID" value="MDX3129196.1"/>
    <property type="molecule type" value="Genomic_DNA"/>
</dbReference>
<evidence type="ECO:0000256" key="1">
    <source>
        <dbReference type="SAM" id="MobiDB-lite"/>
    </source>
</evidence>
<dbReference type="RefSeq" id="WP_319689742.1">
    <property type="nucleotide sequence ID" value="NZ_JARAWN010000018.1"/>
</dbReference>
<reference evidence="2" key="1">
    <citation type="journal article" date="2023" name="Microb. Genom.">
        <title>Mesoterricola silvestris gen. nov., sp. nov., Mesoterricola sediminis sp. nov., Geothrix oryzae sp. nov., Geothrix edaphica sp. nov., Geothrix rubra sp. nov., and Geothrix limicola sp. nov., six novel members of Acidobacteriota isolated from soils.</title>
        <authorList>
            <person name="Weisberg A.J."/>
            <person name="Pearce E."/>
            <person name="Kramer C.G."/>
            <person name="Chang J.H."/>
            <person name="Clarke C.R."/>
        </authorList>
    </citation>
    <scope>NUCLEOTIDE SEQUENCE</scope>
    <source>
        <strain evidence="2">ND06-05F</strain>
    </source>
</reference>